<dbReference type="SUPFAM" id="SSF50814">
    <property type="entry name" value="Lipocalins"/>
    <property type="match status" value="1"/>
</dbReference>
<organism evidence="4 5">
    <name type="scientific">Ictalurus punctatus</name>
    <name type="common">Channel catfish</name>
    <name type="synonym">Silurus punctatus</name>
    <dbReference type="NCBI Taxonomy" id="7998"/>
    <lineage>
        <taxon>Eukaryota</taxon>
        <taxon>Metazoa</taxon>
        <taxon>Chordata</taxon>
        <taxon>Craniata</taxon>
        <taxon>Vertebrata</taxon>
        <taxon>Euteleostomi</taxon>
        <taxon>Actinopterygii</taxon>
        <taxon>Neopterygii</taxon>
        <taxon>Teleostei</taxon>
        <taxon>Ostariophysi</taxon>
        <taxon>Siluriformes</taxon>
        <taxon>Ictaluridae</taxon>
        <taxon>Ictalurus</taxon>
    </lineage>
</organism>
<reference evidence="4" key="1">
    <citation type="journal article" date="2016" name="Nat. Commun.">
        <title>The channel catfish genome sequence provides insights into the evolution of scale formation in teleosts.</title>
        <authorList>
            <person name="Liu Z."/>
            <person name="Liu S."/>
            <person name="Yao J."/>
            <person name="Bao L."/>
            <person name="Zhang J."/>
            <person name="Li Y."/>
            <person name="Jiang C."/>
            <person name="Sun L."/>
            <person name="Wang R."/>
            <person name="Zhang Y."/>
            <person name="Zhou T."/>
            <person name="Zeng Q."/>
            <person name="Fu Q."/>
            <person name="Gao S."/>
            <person name="Li N."/>
            <person name="Koren S."/>
            <person name="Jiang Y."/>
            <person name="Zimin A."/>
            <person name="Xu P."/>
            <person name="Phillippy A.M."/>
            <person name="Geng X."/>
            <person name="Song L."/>
            <person name="Sun F."/>
            <person name="Li C."/>
            <person name="Wang X."/>
            <person name="Chen A."/>
            <person name="Jin Y."/>
            <person name="Yuan Z."/>
            <person name="Yang Y."/>
            <person name="Tan S."/>
            <person name="Peatman E."/>
            <person name="Lu J."/>
            <person name="Qin Z."/>
            <person name="Dunham R."/>
            <person name="Li Z."/>
            <person name="Sonstegard T."/>
            <person name="Feng J."/>
            <person name="Danzmann R.G."/>
            <person name="Schroeder S."/>
            <person name="Scheffler B."/>
            <person name="Duke M.V."/>
            <person name="Ballard L."/>
            <person name="Kucuktas H."/>
            <person name="Kaltenboeck L."/>
            <person name="Liu H."/>
            <person name="Armbruster J."/>
            <person name="Xie Y."/>
            <person name="Kirby M.L."/>
            <person name="Tian Y."/>
            <person name="Flanagan M.E."/>
            <person name="Mu W."/>
            <person name="Waldbieser G.C."/>
        </authorList>
    </citation>
    <scope>NUCLEOTIDE SEQUENCE [LARGE SCALE GENOMIC DNA]</scope>
    <source>
        <strain evidence="4">SDA103</strain>
    </source>
</reference>
<dbReference type="InterPro" id="IPR002345">
    <property type="entry name" value="Lipocalin"/>
</dbReference>
<dbReference type="AlphaFoldDB" id="A0A2D0SPV9"/>
<evidence type="ECO:0000256" key="2">
    <source>
        <dbReference type="RuleBase" id="RU003695"/>
    </source>
</evidence>
<dbReference type="GO" id="GO:0036094">
    <property type="term" value="F:small molecule binding"/>
    <property type="evidence" value="ECO:0007669"/>
    <property type="project" value="InterPro"/>
</dbReference>
<name>A0A2D0SPV9_ICTPU</name>
<keyword evidence="4" id="KW-1185">Reference proteome</keyword>
<feature type="domain" description="Lipocalin/cytosolic fatty-acid binding" evidence="3">
    <location>
        <begin position="54"/>
        <end position="194"/>
    </location>
</feature>
<evidence type="ECO:0000313" key="4">
    <source>
        <dbReference type="Proteomes" id="UP000221080"/>
    </source>
</evidence>
<dbReference type="PRINTS" id="PR01254">
    <property type="entry name" value="PGNDSYNTHASE"/>
</dbReference>
<dbReference type="PANTHER" id="PTHR11430:SF63">
    <property type="entry name" value="LOC555483 PROTEIN-RELATED"/>
    <property type="match status" value="1"/>
</dbReference>
<gene>
    <name evidence="5" type="primary">ptgdsa</name>
</gene>
<dbReference type="InterPro" id="IPR000566">
    <property type="entry name" value="Lipocln_cytosolic_FA-bd_dom"/>
</dbReference>
<comment type="similarity">
    <text evidence="1 2">Belongs to the calycin superfamily. Lipocalin family.</text>
</comment>
<reference evidence="5" key="2">
    <citation type="submission" date="2025-08" db="UniProtKB">
        <authorList>
            <consortium name="RefSeq"/>
        </authorList>
    </citation>
    <scope>IDENTIFICATION</scope>
    <source>
        <tissue evidence="5">Blood</tissue>
    </source>
</reference>
<dbReference type="CTD" id="555483"/>
<protein>
    <submittedName>
        <fullName evidence="5">Prostaglandin D2 synthase a</fullName>
    </submittedName>
</protein>
<dbReference type="Pfam" id="PF00061">
    <property type="entry name" value="Lipocalin"/>
    <property type="match status" value="1"/>
</dbReference>
<accession>A0A2D0SPV9</accession>
<dbReference type="Gene3D" id="2.40.128.20">
    <property type="match status" value="1"/>
</dbReference>
<dbReference type="PROSITE" id="PS00213">
    <property type="entry name" value="LIPOCALIN"/>
    <property type="match status" value="1"/>
</dbReference>
<evidence type="ECO:0000313" key="5">
    <source>
        <dbReference type="RefSeq" id="XP_017344320.1"/>
    </source>
</evidence>
<proteinExistence type="inferred from homology"/>
<dbReference type="KEGG" id="ipu:108276825"/>
<evidence type="ECO:0000256" key="1">
    <source>
        <dbReference type="ARBA" id="ARBA00006889"/>
    </source>
</evidence>
<sequence>MKFFILSQGAQTFALTRISMMKITLVSITVTIALLLEVHADVLPQKNFDLKRFAGRWYRVGLAYNSPGFARHRNKLTICMGVVEPKENGDVMMTVWKTKSSICQKEVYRYEKTAVPGVFTYFSTRHSRVKDITVVETNYSEFAVIYKHRKFNREFSQVSLYSRSQKLRPEVIEKFKKYATQHGFPEESIVIPPPADNCPLARH</sequence>
<evidence type="ECO:0000259" key="3">
    <source>
        <dbReference type="Pfam" id="PF00061"/>
    </source>
</evidence>
<dbReference type="OrthoDB" id="9627583at2759"/>
<dbReference type="Proteomes" id="UP000221080">
    <property type="component" value="Chromosome 16"/>
</dbReference>
<dbReference type="PANTHER" id="PTHR11430">
    <property type="entry name" value="LIPOCALIN"/>
    <property type="match status" value="1"/>
</dbReference>
<dbReference type="InterPro" id="IPR022272">
    <property type="entry name" value="Lipocalin_CS"/>
</dbReference>
<dbReference type="GeneID" id="108276825"/>
<dbReference type="InterPro" id="IPR012674">
    <property type="entry name" value="Calycin"/>
</dbReference>
<dbReference type="RefSeq" id="XP_017344320.1">
    <property type="nucleotide sequence ID" value="XM_017488831.3"/>
</dbReference>
<dbReference type="STRING" id="7998.ENSIPUP00000030223"/>
<dbReference type="PRINTS" id="PR00179">
    <property type="entry name" value="LIPOCALIN"/>
</dbReference>
<dbReference type="SMR" id="A0A2D0SPV9"/>